<dbReference type="RefSeq" id="XP_036671378.2">
    <property type="nucleotide sequence ID" value="XM_036815483.3"/>
</dbReference>
<dbReference type="CTD" id="39701"/>
<gene>
    <name evidence="3" type="primary">Eig71Eb</name>
</gene>
<dbReference type="InterPro" id="IPR003475">
    <property type="entry name" value="Insect_Unk"/>
</dbReference>
<keyword evidence="2" id="KW-1185">Reference proteome</keyword>
<evidence type="ECO:0000313" key="3">
    <source>
        <dbReference type="RefSeq" id="XP_036671378.2"/>
    </source>
</evidence>
<evidence type="ECO:0000313" key="2">
    <source>
        <dbReference type="Proteomes" id="UP001652628"/>
    </source>
</evidence>
<proteinExistence type="predicted"/>
<dbReference type="GeneID" id="108015702"/>
<dbReference type="AlphaFoldDB" id="A0AB40A5R6"/>
<organism evidence="2 3">
    <name type="scientific">Drosophila suzukii</name>
    <name type="common">Spotted-wing drosophila fruit fly</name>
    <dbReference type="NCBI Taxonomy" id="28584"/>
    <lineage>
        <taxon>Eukaryota</taxon>
        <taxon>Metazoa</taxon>
        <taxon>Ecdysozoa</taxon>
        <taxon>Arthropoda</taxon>
        <taxon>Hexapoda</taxon>
        <taxon>Insecta</taxon>
        <taxon>Pterygota</taxon>
        <taxon>Neoptera</taxon>
        <taxon>Endopterygota</taxon>
        <taxon>Diptera</taxon>
        <taxon>Brachycera</taxon>
        <taxon>Muscomorpha</taxon>
        <taxon>Ephydroidea</taxon>
        <taxon>Drosophilidae</taxon>
        <taxon>Drosophila</taxon>
        <taxon>Sophophora</taxon>
    </lineage>
</organism>
<feature type="chain" id="PRO_5044195397" evidence="1">
    <location>
        <begin position="20"/>
        <end position="99"/>
    </location>
</feature>
<sequence length="99" mass="11669">MSKITLFVAFICLCVVVQAQNEREICRRVNERCLSRAERNGRTNDVSDSFNENCRRTERNWRNITRCELARATCLLTLERCESLSCENVRRAIDRRPTE</sequence>
<accession>A0AB40A5R6</accession>
<name>A0AB40A5R6_DROSZ</name>
<keyword evidence="1" id="KW-0732">Signal</keyword>
<dbReference type="Pfam" id="PF02448">
    <property type="entry name" value="L71"/>
    <property type="match status" value="1"/>
</dbReference>
<feature type="signal peptide" evidence="1">
    <location>
        <begin position="1"/>
        <end position="19"/>
    </location>
</feature>
<reference evidence="3" key="1">
    <citation type="submission" date="2025-08" db="UniProtKB">
        <authorList>
            <consortium name="RefSeq"/>
        </authorList>
    </citation>
    <scope>IDENTIFICATION</scope>
</reference>
<evidence type="ECO:0000256" key="1">
    <source>
        <dbReference type="SAM" id="SignalP"/>
    </source>
</evidence>
<dbReference type="Proteomes" id="UP001652628">
    <property type="component" value="Chromosome 3"/>
</dbReference>
<protein>
    <submittedName>
        <fullName evidence="3">Uncharacterized protein Eig71Eb</fullName>
    </submittedName>
</protein>